<dbReference type="Proteomes" id="UP000030151">
    <property type="component" value="Unassembled WGS sequence"/>
</dbReference>
<gene>
    <name evidence="1" type="ORF">X797_007148</name>
</gene>
<organism evidence="1 2">
    <name type="scientific">Metarhizium robertsii</name>
    <dbReference type="NCBI Taxonomy" id="568076"/>
    <lineage>
        <taxon>Eukaryota</taxon>
        <taxon>Fungi</taxon>
        <taxon>Dikarya</taxon>
        <taxon>Ascomycota</taxon>
        <taxon>Pezizomycotina</taxon>
        <taxon>Sordariomycetes</taxon>
        <taxon>Hypocreomycetidae</taxon>
        <taxon>Hypocreales</taxon>
        <taxon>Clavicipitaceae</taxon>
        <taxon>Metarhizium</taxon>
    </lineage>
</organism>
<reference evidence="1 2" key="1">
    <citation type="submission" date="2014-02" db="EMBL/GenBank/DDBJ databases">
        <title>The genome sequence of the entomopathogenic fungus Metarhizium robertsii ARSEF 2575.</title>
        <authorList>
            <person name="Giuliano Garisto Donzelli B."/>
            <person name="Roe B.A."/>
            <person name="Macmil S.L."/>
            <person name="Krasnoff S.B."/>
            <person name="Gibson D.M."/>
        </authorList>
    </citation>
    <scope>NUCLEOTIDE SEQUENCE [LARGE SCALE GENOMIC DNA]</scope>
    <source>
        <strain evidence="1 2">ARSEF 2575</strain>
    </source>
</reference>
<evidence type="ECO:0000313" key="2">
    <source>
        <dbReference type="Proteomes" id="UP000030151"/>
    </source>
</evidence>
<accession>A0A0A1USS0</accession>
<name>A0A0A1USS0_9HYPO</name>
<dbReference type="AlphaFoldDB" id="A0A0A1USS0"/>
<protein>
    <submittedName>
        <fullName evidence="1">Uncharacterized protein</fullName>
    </submittedName>
</protein>
<comment type="caution">
    <text evidence="1">The sequence shown here is derived from an EMBL/GenBank/DDBJ whole genome shotgun (WGS) entry which is preliminary data.</text>
</comment>
<proteinExistence type="predicted"/>
<dbReference type="HOGENOM" id="CLU_1960095_0_0_1"/>
<sequence length="128" mass="14354">MSGITVTNHTAMEIYVSITATGGDAGQGGSEKWYPLHRDGGSGTWNYRKEWQLQDKFDTTLLYCFLYLSAIPCDGSRAQRRMSAYKEAGGSMPHWYWGPEACNGQFEYSFTFTVRSSDEVVNAWAPKA</sequence>
<dbReference type="EMBL" id="JELW01000017">
    <property type="protein sequence ID" value="EXU99681.1"/>
    <property type="molecule type" value="Genomic_DNA"/>
</dbReference>
<evidence type="ECO:0000313" key="1">
    <source>
        <dbReference type="EMBL" id="EXU99681.1"/>
    </source>
</evidence>